<organism evidence="3 4">
    <name type="scientific">Physocladia obscura</name>
    <dbReference type="NCBI Taxonomy" id="109957"/>
    <lineage>
        <taxon>Eukaryota</taxon>
        <taxon>Fungi</taxon>
        <taxon>Fungi incertae sedis</taxon>
        <taxon>Chytridiomycota</taxon>
        <taxon>Chytridiomycota incertae sedis</taxon>
        <taxon>Chytridiomycetes</taxon>
        <taxon>Chytridiales</taxon>
        <taxon>Chytriomycetaceae</taxon>
        <taxon>Physocladia</taxon>
    </lineage>
</organism>
<dbReference type="InterPro" id="IPR056884">
    <property type="entry name" value="NPHP3-like_N"/>
</dbReference>
<dbReference type="EMBL" id="JADGJH010005092">
    <property type="protein sequence ID" value="KAJ3082193.1"/>
    <property type="molecule type" value="Genomic_DNA"/>
</dbReference>
<dbReference type="PANTHER" id="PTHR10039">
    <property type="entry name" value="AMELOGENIN"/>
    <property type="match status" value="1"/>
</dbReference>
<name>A0AAD5SPE7_9FUNG</name>
<accession>A0AAD5SPE7</accession>
<evidence type="ECO:0000256" key="1">
    <source>
        <dbReference type="ARBA" id="ARBA00022737"/>
    </source>
</evidence>
<dbReference type="InterPro" id="IPR027417">
    <property type="entry name" value="P-loop_NTPase"/>
</dbReference>
<feature type="non-terminal residue" evidence="3">
    <location>
        <position position="401"/>
    </location>
</feature>
<feature type="non-terminal residue" evidence="3">
    <location>
        <position position="1"/>
    </location>
</feature>
<protein>
    <recommendedName>
        <fullName evidence="2">Nephrocystin 3-like N-terminal domain-containing protein</fullName>
    </recommendedName>
</protein>
<dbReference type="Pfam" id="PF24883">
    <property type="entry name" value="NPHP3_N"/>
    <property type="match status" value="1"/>
</dbReference>
<evidence type="ECO:0000313" key="4">
    <source>
        <dbReference type="Proteomes" id="UP001211907"/>
    </source>
</evidence>
<sequence length="401" mass="46347">WLNSATFSQEKQKFERLYLAGTCEWAVNIVTDRLRSSISGNVLWLNAHRGFGKSLIAWRVSQKLSDAVYSDYYFNENDSGKNNATSLVEKLACDFATYFVDFKAHVANLYEEEKENAMAEGYESLLSDPVRAFREIIVKGLKSLNRDNQKYILIVIDGLDKCGLTDRSVKDARTTRKSLLDIIENECQNLPPFVKIFVTAQPHSDIFESLLNVNAACVEVIDQIESDSGIVGYKFKNNEDIESFSRNKLEEILDTYELPKNVMDLLECIRILSKKSKGSFEYVRLLILDVDHRWSKENENSVHQRTMDLDVNHSWSKENENYVQPHTMGDLLRIFNQFDGGEDDLYLQILSREFERVNEETIVRFRQVMEILVAEPKPVTQEFIEKMLNLNSYEVGAIIIR</sequence>
<keyword evidence="4" id="KW-1185">Reference proteome</keyword>
<dbReference type="AlphaFoldDB" id="A0AAD5SPE7"/>
<dbReference type="Proteomes" id="UP001211907">
    <property type="component" value="Unassembled WGS sequence"/>
</dbReference>
<reference evidence="3" key="1">
    <citation type="submission" date="2020-05" db="EMBL/GenBank/DDBJ databases">
        <title>Phylogenomic resolution of chytrid fungi.</title>
        <authorList>
            <person name="Stajich J.E."/>
            <person name="Amses K."/>
            <person name="Simmons R."/>
            <person name="Seto K."/>
            <person name="Myers J."/>
            <person name="Bonds A."/>
            <person name="Quandt C.A."/>
            <person name="Barry K."/>
            <person name="Liu P."/>
            <person name="Grigoriev I."/>
            <person name="Longcore J.E."/>
            <person name="James T.Y."/>
        </authorList>
    </citation>
    <scope>NUCLEOTIDE SEQUENCE</scope>
    <source>
        <strain evidence="3">JEL0513</strain>
    </source>
</reference>
<gene>
    <name evidence="3" type="ORF">HK100_009725</name>
</gene>
<dbReference type="SUPFAM" id="SSF52540">
    <property type="entry name" value="P-loop containing nucleoside triphosphate hydrolases"/>
    <property type="match status" value="1"/>
</dbReference>
<dbReference type="Gene3D" id="3.40.50.300">
    <property type="entry name" value="P-loop containing nucleotide triphosphate hydrolases"/>
    <property type="match status" value="1"/>
</dbReference>
<evidence type="ECO:0000313" key="3">
    <source>
        <dbReference type="EMBL" id="KAJ3082193.1"/>
    </source>
</evidence>
<proteinExistence type="predicted"/>
<evidence type="ECO:0000259" key="2">
    <source>
        <dbReference type="Pfam" id="PF24883"/>
    </source>
</evidence>
<keyword evidence="1" id="KW-0677">Repeat</keyword>
<feature type="domain" description="Nephrocystin 3-like N-terminal" evidence="2">
    <location>
        <begin position="21"/>
        <end position="200"/>
    </location>
</feature>
<comment type="caution">
    <text evidence="3">The sequence shown here is derived from an EMBL/GenBank/DDBJ whole genome shotgun (WGS) entry which is preliminary data.</text>
</comment>
<dbReference type="PANTHER" id="PTHR10039:SF14">
    <property type="entry name" value="NACHT DOMAIN-CONTAINING PROTEIN"/>
    <property type="match status" value="1"/>
</dbReference>